<dbReference type="FunFam" id="1.10.3730.20:FF:000001">
    <property type="entry name" value="Quaternary ammonium compound resistance transporter SugE"/>
    <property type="match status" value="1"/>
</dbReference>
<dbReference type="InterPro" id="IPR045324">
    <property type="entry name" value="Small_multidrug_res"/>
</dbReference>
<feature type="transmembrane region" description="Helical" evidence="7">
    <location>
        <begin position="84"/>
        <end position="103"/>
    </location>
</feature>
<gene>
    <name evidence="8" type="ORF">J0X25_10655</name>
</gene>
<feature type="transmembrane region" description="Helical" evidence="7">
    <location>
        <begin position="33"/>
        <end position="50"/>
    </location>
</feature>
<keyword evidence="3" id="KW-1003">Cell membrane</keyword>
<dbReference type="InterPro" id="IPR037185">
    <property type="entry name" value="EmrE-like"/>
</dbReference>
<dbReference type="EMBL" id="CP071462">
    <property type="protein sequence ID" value="QSW97878.1"/>
    <property type="molecule type" value="Genomic_DNA"/>
</dbReference>
<evidence type="ECO:0000313" key="9">
    <source>
        <dbReference type="Proteomes" id="UP000663203"/>
    </source>
</evidence>
<evidence type="ECO:0000256" key="5">
    <source>
        <dbReference type="ARBA" id="ARBA00022989"/>
    </source>
</evidence>
<keyword evidence="6 7" id="KW-0472">Membrane</keyword>
<feature type="transmembrane region" description="Helical" evidence="7">
    <location>
        <begin position="57"/>
        <end position="78"/>
    </location>
</feature>
<proteinExistence type="predicted"/>
<dbReference type="Gene3D" id="1.10.3730.20">
    <property type="match status" value="1"/>
</dbReference>
<evidence type="ECO:0000256" key="1">
    <source>
        <dbReference type="ARBA" id="ARBA00004651"/>
    </source>
</evidence>
<dbReference type="Proteomes" id="UP000663203">
    <property type="component" value="Chromosome"/>
</dbReference>
<reference evidence="8 9" key="1">
    <citation type="submission" date="2021-03" db="EMBL/GenBank/DDBJ databases">
        <title>Haloterrigena longa sp. nov. and Haloterrigena limicola sp. nov., extremely halophilic archaea isolated from a salt lake.</title>
        <authorList>
            <person name="Henglin C."/>
        </authorList>
    </citation>
    <scope>NUCLEOTIDE SEQUENCE [LARGE SCALE GENOMIC DNA]</scope>
    <source>
        <strain evidence="8 9">KZCA68</strain>
    </source>
</reference>
<evidence type="ECO:0000256" key="4">
    <source>
        <dbReference type="ARBA" id="ARBA00022692"/>
    </source>
</evidence>
<dbReference type="KEGG" id="hakz:J0X25_10655"/>
<dbReference type="RefSeq" id="WP_207287497.1">
    <property type="nucleotide sequence ID" value="NZ_CP071462.1"/>
</dbReference>
<organism evidence="8 9">
    <name type="scientific">Haloterrigena alkaliphila</name>
    <dbReference type="NCBI Taxonomy" id="2816475"/>
    <lineage>
        <taxon>Archaea</taxon>
        <taxon>Methanobacteriati</taxon>
        <taxon>Methanobacteriota</taxon>
        <taxon>Stenosarchaea group</taxon>
        <taxon>Halobacteria</taxon>
        <taxon>Halobacteriales</taxon>
        <taxon>Natrialbaceae</taxon>
        <taxon>Haloterrigena</taxon>
    </lineage>
</organism>
<evidence type="ECO:0000256" key="7">
    <source>
        <dbReference type="SAM" id="Phobius"/>
    </source>
</evidence>
<sequence>MSWYLLVLAGVFEIGWAIGLQYSDGLSKPVPTLGTVVALVISMVLLARAVEDLPIGTAYAVWTGIGAVGTASLGIVLFDEPATLARMLFIGVIVVGIVGLHAVSGAH</sequence>
<name>A0A8A2VI38_9EURY</name>
<dbReference type="InterPro" id="IPR000390">
    <property type="entry name" value="Small_drug/metabolite_transptr"/>
</dbReference>
<dbReference type="AlphaFoldDB" id="A0A8A2VI38"/>
<comment type="subcellular location">
    <subcellularLocation>
        <location evidence="1">Cell membrane</location>
        <topology evidence="1">Multi-pass membrane protein</topology>
    </subcellularLocation>
</comment>
<evidence type="ECO:0000256" key="2">
    <source>
        <dbReference type="ARBA" id="ARBA00022448"/>
    </source>
</evidence>
<keyword evidence="4 7" id="KW-0812">Transmembrane</keyword>
<evidence type="ECO:0000256" key="3">
    <source>
        <dbReference type="ARBA" id="ARBA00022475"/>
    </source>
</evidence>
<dbReference type="GeneID" id="63187770"/>
<protein>
    <submittedName>
        <fullName evidence="8">Multidrug efflux SMR transporter</fullName>
    </submittedName>
</protein>
<dbReference type="PANTHER" id="PTHR30561">
    <property type="entry name" value="SMR FAMILY PROTON-DEPENDENT DRUG EFFLUX TRANSPORTER SUGE"/>
    <property type="match status" value="1"/>
</dbReference>
<dbReference type="GO" id="GO:0022857">
    <property type="term" value="F:transmembrane transporter activity"/>
    <property type="evidence" value="ECO:0007669"/>
    <property type="project" value="InterPro"/>
</dbReference>
<dbReference type="PANTHER" id="PTHR30561:SF0">
    <property type="entry name" value="GUANIDINIUM EXPORTER"/>
    <property type="match status" value="1"/>
</dbReference>
<dbReference type="Pfam" id="PF00893">
    <property type="entry name" value="Multi_Drug_Res"/>
    <property type="match status" value="1"/>
</dbReference>
<dbReference type="SUPFAM" id="SSF103481">
    <property type="entry name" value="Multidrug resistance efflux transporter EmrE"/>
    <property type="match status" value="1"/>
</dbReference>
<dbReference type="GO" id="GO:0005886">
    <property type="term" value="C:plasma membrane"/>
    <property type="evidence" value="ECO:0007669"/>
    <property type="project" value="UniProtKB-SubCell"/>
</dbReference>
<evidence type="ECO:0000256" key="6">
    <source>
        <dbReference type="ARBA" id="ARBA00023136"/>
    </source>
</evidence>
<keyword evidence="5 7" id="KW-1133">Transmembrane helix</keyword>
<accession>A0A8A2VI38</accession>
<keyword evidence="2" id="KW-0813">Transport</keyword>
<keyword evidence="9" id="KW-1185">Reference proteome</keyword>
<evidence type="ECO:0000313" key="8">
    <source>
        <dbReference type="EMBL" id="QSW97878.1"/>
    </source>
</evidence>